<keyword evidence="1" id="KW-0472">Membrane</keyword>
<gene>
    <name evidence="2" type="ORF">AS592_00155</name>
</gene>
<feature type="transmembrane region" description="Helical" evidence="1">
    <location>
        <begin position="6"/>
        <end position="23"/>
    </location>
</feature>
<keyword evidence="3" id="KW-1185">Reference proteome</keyword>
<evidence type="ECO:0000256" key="1">
    <source>
        <dbReference type="SAM" id="Phobius"/>
    </source>
</evidence>
<dbReference type="Proteomes" id="UP000075359">
    <property type="component" value="Unassembled WGS sequence"/>
</dbReference>
<dbReference type="STRING" id="1630136.AS592_00155"/>
<dbReference type="AlphaFoldDB" id="A0A151CHE6"/>
<comment type="caution">
    <text evidence="2">The sequence shown here is derived from an EMBL/GenBank/DDBJ whole genome shotgun (WGS) entry which is preliminary data.</text>
</comment>
<keyword evidence="1" id="KW-0812">Transmembrane</keyword>
<keyword evidence="1" id="KW-1133">Transmembrane helix</keyword>
<proteinExistence type="predicted"/>
<reference evidence="2 3" key="1">
    <citation type="submission" date="2015-11" db="EMBL/GenBank/DDBJ databases">
        <title>Draft genome of Sulfurovum riftiae 1812E, a member of the Epsilonproteobacteria isolated from the tube of the deep-sea hydrothermal vent tubewom Riftia pachyptila.</title>
        <authorList>
            <person name="Vetriani C."/>
            <person name="Giovannelli D."/>
        </authorList>
    </citation>
    <scope>NUCLEOTIDE SEQUENCE [LARGE SCALE GENOMIC DNA]</scope>
    <source>
        <strain evidence="2 3">1812E</strain>
    </source>
</reference>
<evidence type="ECO:0000313" key="2">
    <source>
        <dbReference type="EMBL" id="KYJ86956.1"/>
    </source>
</evidence>
<dbReference type="EMBL" id="LNKT01000010">
    <property type="protein sequence ID" value="KYJ86956.1"/>
    <property type="molecule type" value="Genomic_DNA"/>
</dbReference>
<name>A0A151CHE6_9BACT</name>
<organism evidence="2 3">
    <name type="scientific">Sulfurovum riftiae</name>
    <dbReference type="NCBI Taxonomy" id="1630136"/>
    <lineage>
        <taxon>Bacteria</taxon>
        <taxon>Pseudomonadati</taxon>
        <taxon>Campylobacterota</taxon>
        <taxon>Epsilonproteobacteria</taxon>
        <taxon>Campylobacterales</taxon>
        <taxon>Sulfurovaceae</taxon>
        <taxon>Sulfurovum</taxon>
    </lineage>
</organism>
<sequence>MQVVKKTLMILFVVWFAFVLFMPKRNLYYKLEQELAVQGIKVNEGKISEGLFTLKIDEAVVYIKGIDLIHVKEVSFFSLIFYSSVDLKEVVLDESLSSIAPTKLADATLSHVIWSPGHVSVSGQGDFGAFEGDIDLVERKVHLDFTETAELGALKRQLKEDEKGWYYETSF</sequence>
<accession>A0A151CHE6</accession>
<evidence type="ECO:0000313" key="3">
    <source>
        <dbReference type="Proteomes" id="UP000075359"/>
    </source>
</evidence>
<protein>
    <submittedName>
        <fullName evidence="2">Uncharacterized protein</fullName>
    </submittedName>
</protein>